<name>A0ABQ9UZT8_SAGOE</name>
<keyword evidence="3" id="KW-1185">Reference proteome</keyword>
<organism evidence="2 3">
    <name type="scientific">Saguinus oedipus</name>
    <name type="common">Cotton-top tamarin</name>
    <name type="synonym">Oedipomidas oedipus</name>
    <dbReference type="NCBI Taxonomy" id="9490"/>
    <lineage>
        <taxon>Eukaryota</taxon>
        <taxon>Metazoa</taxon>
        <taxon>Chordata</taxon>
        <taxon>Craniata</taxon>
        <taxon>Vertebrata</taxon>
        <taxon>Euteleostomi</taxon>
        <taxon>Mammalia</taxon>
        <taxon>Eutheria</taxon>
        <taxon>Euarchontoglires</taxon>
        <taxon>Primates</taxon>
        <taxon>Haplorrhini</taxon>
        <taxon>Platyrrhini</taxon>
        <taxon>Cebidae</taxon>
        <taxon>Callitrichinae</taxon>
        <taxon>Saguinus</taxon>
    </lineage>
</organism>
<gene>
    <name evidence="2" type="ORF">P7K49_020178</name>
</gene>
<sequence length="56" mass="6245">MLREDETVWSGRKSKTQTSGSLPFQARRQWLLPPGLCLGEHGGGWGPVPSRKHFAL</sequence>
<evidence type="ECO:0000313" key="3">
    <source>
        <dbReference type="Proteomes" id="UP001266305"/>
    </source>
</evidence>
<reference evidence="2 3" key="1">
    <citation type="submission" date="2023-05" db="EMBL/GenBank/DDBJ databases">
        <title>B98-5 Cell Line De Novo Hybrid Assembly: An Optical Mapping Approach.</title>
        <authorList>
            <person name="Kananen K."/>
            <person name="Auerbach J.A."/>
            <person name="Kautto E."/>
            <person name="Blachly J.S."/>
        </authorList>
    </citation>
    <scope>NUCLEOTIDE SEQUENCE [LARGE SCALE GENOMIC DNA]</scope>
    <source>
        <strain evidence="2">B95-8</strain>
        <tissue evidence="2">Cell line</tissue>
    </source>
</reference>
<comment type="caution">
    <text evidence="2">The sequence shown here is derived from an EMBL/GenBank/DDBJ whole genome shotgun (WGS) entry which is preliminary data.</text>
</comment>
<accession>A0ABQ9UZT8</accession>
<feature type="region of interest" description="Disordered" evidence="1">
    <location>
        <begin position="1"/>
        <end position="22"/>
    </location>
</feature>
<evidence type="ECO:0000313" key="2">
    <source>
        <dbReference type="EMBL" id="KAK2102511.1"/>
    </source>
</evidence>
<dbReference type="Proteomes" id="UP001266305">
    <property type="component" value="Unassembled WGS sequence"/>
</dbReference>
<protein>
    <submittedName>
        <fullName evidence="2">Uncharacterized protein</fullName>
    </submittedName>
</protein>
<evidence type="ECO:0000256" key="1">
    <source>
        <dbReference type="SAM" id="MobiDB-lite"/>
    </source>
</evidence>
<dbReference type="EMBL" id="JASSZA010000009">
    <property type="protein sequence ID" value="KAK2102511.1"/>
    <property type="molecule type" value="Genomic_DNA"/>
</dbReference>
<proteinExistence type="predicted"/>